<evidence type="ECO:0000313" key="3">
    <source>
        <dbReference type="Proteomes" id="UP000642284"/>
    </source>
</evidence>
<keyword evidence="1" id="KW-0472">Membrane</keyword>
<gene>
    <name evidence="2" type="ORF">H9Y04_44820</name>
</gene>
<feature type="transmembrane region" description="Helical" evidence="1">
    <location>
        <begin position="313"/>
        <end position="340"/>
    </location>
</feature>
<keyword evidence="3" id="KW-1185">Reference proteome</keyword>
<reference evidence="2 3" key="1">
    <citation type="submission" date="2020-08" db="EMBL/GenBank/DDBJ databases">
        <title>Genemic of Streptomyces polyaspartic.</title>
        <authorList>
            <person name="Liu W."/>
        </authorList>
    </citation>
    <scope>NUCLEOTIDE SEQUENCE [LARGE SCALE GENOMIC DNA]</scope>
    <source>
        <strain evidence="2 3">TRM66268-LWL</strain>
    </source>
</reference>
<name>A0ABR7SZC2_9ACTN</name>
<keyword evidence="1" id="KW-1133">Transmembrane helix</keyword>
<protein>
    <submittedName>
        <fullName evidence="2">Uncharacterized protein</fullName>
    </submittedName>
</protein>
<dbReference type="Proteomes" id="UP000642284">
    <property type="component" value="Unassembled WGS sequence"/>
</dbReference>
<organism evidence="2 3">
    <name type="scientific">Streptomyces polyasparticus</name>
    <dbReference type="NCBI Taxonomy" id="2767826"/>
    <lineage>
        <taxon>Bacteria</taxon>
        <taxon>Bacillati</taxon>
        <taxon>Actinomycetota</taxon>
        <taxon>Actinomycetes</taxon>
        <taxon>Kitasatosporales</taxon>
        <taxon>Streptomycetaceae</taxon>
        <taxon>Streptomyces</taxon>
    </lineage>
</organism>
<evidence type="ECO:0000256" key="1">
    <source>
        <dbReference type="SAM" id="Phobius"/>
    </source>
</evidence>
<keyword evidence="1" id="KW-0812">Transmembrane</keyword>
<feature type="transmembrane region" description="Helical" evidence="1">
    <location>
        <begin position="144"/>
        <end position="161"/>
    </location>
</feature>
<dbReference type="RefSeq" id="WP_187820020.1">
    <property type="nucleotide sequence ID" value="NZ_JACTVJ010000053.1"/>
</dbReference>
<feature type="transmembrane region" description="Helical" evidence="1">
    <location>
        <begin position="352"/>
        <end position="373"/>
    </location>
</feature>
<feature type="transmembrane region" description="Helical" evidence="1">
    <location>
        <begin position="12"/>
        <end position="34"/>
    </location>
</feature>
<evidence type="ECO:0000313" key="2">
    <source>
        <dbReference type="EMBL" id="MBC9719618.1"/>
    </source>
</evidence>
<accession>A0ABR7SZC2</accession>
<comment type="caution">
    <text evidence="2">The sequence shown here is derived from an EMBL/GenBank/DDBJ whole genome shotgun (WGS) entry which is preliminary data.</text>
</comment>
<dbReference type="EMBL" id="JACTVJ010000053">
    <property type="protein sequence ID" value="MBC9719618.1"/>
    <property type="molecule type" value="Genomic_DNA"/>
</dbReference>
<proteinExistence type="predicted"/>
<sequence>MLVQLINKRTALAAVPFVGLTLYSSSAWFVGVYGDVWYPPFPTPELVASVSNHDIRATIVAYGMMEICFGAARVHQRLAVAFARTRDALADCMKFPPVRIVVFATLAVLGAMSWMSLLQVGVAEVLASERRTYASALAVGTDQNLQLPMIAASIIAMVGVVNRQHRWISLTFLAFCWTPFILVGSRKELILAGGAVAFLVLRNVTWRKVLLPLLAAVGFIIAPVLYTGDIFDAFHEFVLPQHLHFSIAMREIPADFAGSFWDRSQFLIPGPVRPGEPIVFGEAFYRFGISNVAYGGSIYAEAESLVGFIPHEIVFAILVNALIFLALTCRSFAPALSVTVWASLLTLGRSDFWIALFFITYLAILLQLAAWVANDSSNSSWLEANLSRSWGKNV</sequence>
<feature type="transmembrane region" description="Helical" evidence="1">
    <location>
        <begin position="167"/>
        <end position="184"/>
    </location>
</feature>
<feature type="transmembrane region" description="Helical" evidence="1">
    <location>
        <begin position="209"/>
        <end position="226"/>
    </location>
</feature>
<feature type="transmembrane region" description="Helical" evidence="1">
    <location>
        <begin position="100"/>
        <end position="123"/>
    </location>
</feature>